<evidence type="ECO:0000313" key="2">
    <source>
        <dbReference type="Proteomes" id="UP000821845"/>
    </source>
</evidence>
<evidence type="ECO:0000313" key="1">
    <source>
        <dbReference type="EMBL" id="KAH6930575.1"/>
    </source>
</evidence>
<name>A0ACB7S7T4_HYAAI</name>
<organism evidence="1 2">
    <name type="scientific">Hyalomma asiaticum</name>
    <name type="common">Tick</name>
    <dbReference type="NCBI Taxonomy" id="266040"/>
    <lineage>
        <taxon>Eukaryota</taxon>
        <taxon>Metazoa</taxon>
        <taxon>Ecdysozoa</taxon>
        <taxon>Arthropoda</taxon>
        <taxon>Chelicerata</taxon>
        <taxon>Arachnida</taxon>
        <taxon>Acari</taxon>
        <taxon>Parasitiformes</taxon>
        <taxon>Ixodida</taxon>
        <taxon>Ixodoidea</taxon>
        <taxon>Ixodidae</taxon>
        <taxon>Hyalomminae</taxon>
        <taxon>Hyalomma</taxon>
    </lineage>
</organism>
<gene>
    <name evidence="1" type="ORF">HPB50_014741</name>
</gene>
<reference evidence="1" key="1">
    <citation type="submission" date="2020-05" db="EMBL/GenBank/DDBJ databases">
        <title>Large-scale comparative analyses of tick genomes elucidate their genetic diversity and vector capacities.</title>
        <authorList>
            <person name="Jia N."/>
            <person name="Wang J."/>
            <person name="Shi W."/>
            <person name="Du L."/>
            <person name="Sun Y."/>
            <person name="Zhan W."/>
            <person name="Jiang J."/>
            <person name="Wang Q."/>
            <person name="Zhang B."/>
            <person name="Ji P."/>
            <person name="Sakyi L.B."/>
            <person name="Cui X."/>
            <person name="Yuan T."/>
            <person name="Jiang B."/>
            <person name="Yang W."/>
            <person name="Lam T.T.-Y."/>
            <person name="Chang Q."/>
            <person name="Ding S."/>
            <person name="Wang X."/>
            <person name="Zhu J."/>
            <person name="Ruan X."/>
            <person name="Zhao L."/>
            <person name="Wei J."/>
            <person name="Que T."/>
            <person name="Du C."/>
            <person name="Cheng J."/>
            <person name="Dai P."/>
            <person name="Han X."/>
            <person name="Huang E."/>
            <person name="Gao Y."/>
            <person name="Liu J."/>
            <person name="Shao H."/>
            <person name="Ye R."/>
            <person name="Li L."/>
            <person name="Wei W."/>
            <person name="Wang X."/>
            <person name="Wang C."/>
            <person name="Yang T."/>
            <person name="Huo Q."/>
            <person name="Li W."/>
            <person name="Guo W."/>
            <person name="Chen H."/>
            <person name="Zhou L."/>
            <person name="Ni X."/>
            <person name="Tian J."/>
            <person name="Zhou Y."/>
            <person name="Sheng Y."/>
            <person name="Liu T."/>
            <person name="Pan Y."/>
            <person name="Xia L."/>
            <person name="Li J."/>
            <person name="Zhao F."/>
            <person name="Cao W."/>
        </authorList>
    </citation>
    <scope>NUCLEOTIDE SEQUENCE</scope>
    <source>
        <strain evidence="1">Hyas-2018</strain>
    </source>
</reference>
<proteinExistence type="predicted"/>
<comment type="caution">
    <text evidence="1">The sequence shown here is derived from an EMBL/GenBank/DDBJ whole genome shotgun (WGS) entry which is preliminary data.</text>
</comment>
<accession>A0ACB7S7T4</accession>
<keyword evidence="2" id="KW-1185">Reference proteome</keyword>
<protein>
    <submittedName>
        <fullName evidence="1">Uncharacterized protein</fullName>
    </submittedName>
</protein>
<sequence length="213" mass="24508">MDTEFLLRFLRVRKYNVEAAMQTIRNYYYNRSACYSVLGEFLPSAVPPAARNLCMTLPGKDRQGRPIFFINIGAWSPNEVTHAVFHLACLLCLEWMKSDPSAQTLGLVLLLDCHDLAVESVLSLRPGLVKRAFEYLQFKLHGEDFESLHKHISPEQLPPQFGGQAEPLDYDAFWSKMDQSEDVFKRENQYGYLKVDTCDFATQEEVEQALEFL</sequence>
<dbReference type="EMBL" id="CM023485">
    <property type="protein sequence ID" value="KAH6930575.1"/>
    <property type="molecule type" value="Genomic_DNA"/>
</dbReference>
<dbReference type="Proteomes" id="UP000821845">
    <property type="component" value="Chromosome 5"/>
</dbReference>